<evidence type="ECO:0000313" key="1">
    <source>
        <dbReference type="EMBL" id="KXT00602.1"/>
    </source>
</evidence>
<dbReference type="STRING" id="321146.A0A139HDW2"/>
<reference evidence="1 2" key="1">
    <citation type="submission" date="2015-07" db="EMBL/GenBank/DDBJ databases">
        <title>Comparative genomics of the Sigatoka disease complex on banana suggests a link between parallel evolutionary changes in Pseudocercospora fijiensis and Pseudocercospora eumusae and increased virulence on the banana host.</title>
        <authorList>
            <person name="Chang T.-C."/>
            <person name="Salvucci A."/>
            <person name="Crous P.W."/>
            <person name="Stergiopoulos I."/>
        </authorList>
    </citation>
    <scope>NUCLEOTIDE SEQUENCE [LARGE SCALE GENOMIC DNA]</scope>
    <source>
        <strain evidence="1 2">CBS 114824</strain>
    </source>
</reference>
<dbReference type="Proteomes" id="UP000070133">
    <property type="component" value="Unassembled WGS sequence"/>
</dbReference>
<comment type="caution">
    <text evidence="1">The sequence shown here is derived from an EMBL/GenBank/DDBJ whole genome shotgun (WGS) entry which is preliminary data.</text>
</comment>
<dbReference type="EMBL" id="LFZN01000070">
    <property type="protein sequence ID" value="KXT00602.1"/>
    <property type="molecule type" value="Genomic_DNA"/>
</dbReference>
<dbReference type="AlphaFoldDB" id="A0A139HDW2"/>
<evidence type="ECO:0000313" key="2">
    <source>
        <dbReference type="Proteomes" id="UP000070133"/>
    </source>
</evidence>
<feature type="non-terminal residue" evidence="1">
    <location>
        <position position="1"/>
    </location>
</feature>
<sequence length="121" mass="13913">LGDLAVYCKGHSIAVWSVWSVWSVWINGWDSAGNSSILHGNRHHLLVNVHRHSTCTIPKYTFQHNFYNTFVFKTDNAFFNINMDREHNVDTIEFKDIPTTSHQPANVQRLGRPAIGDYTDL</sequence>
<protein>
    <submittedName>
        <fullName evidence="1">Uncharacterized protein</fullName>
    </submittedName>
</protein>
<proteinExistence type="predicted"/>
<gene>
    <name evidence="1" type="ORF">AC578_3173</name>
</gene>
<organism evidence="1 2">
    <name type="scientific">Pseudocercospora eumusae</name>
    <dbReference type="NCBI Taxonomy" id="321146"/>
    <lineage>
        <taxon>Eukaryota</taxon>
        <taxon>Fungi</taxon>
        <taxon>Dikarya</taxon>
        <taxon>Ascomycota</taxon>
        <taxon>Pezizomycotina</taxon>
        <taxon>Dothideomycetes</taxon>
        <taxon>Dothideomycetidae</taxon>
        <taxon>Mycosphaerellales</taxon>
        <taxon>Mycosphaerellaceae</taxon>
        <taxon>Pseudocercospora</taxon>
    </lineage>
</organism>
<keyword evidence="2" id="KW-1185">Reference proteome</keyword>
<accession>A0A139HDW2</accession>
<name>A0A139HDW2_9PEZI</name>